<evidence type="ECO:0000313" key="3">
    <source>
        <dbReference type="EMBL" id="AAY82680.1"/>
    </source>
</evidence>
<dbReference type="Pfam" id="PF13561">
    <property type="entry name" value="adh_short_C2"/>
    <property type="match status" value="1"/>
</dbReference>
<dbReference type="SUPFAM" id="SSF51735">
    <property type="entry name" value="NAD(P)-binding Rossmann-fold domains"/>
    <property type="match status" value="1"/>
</dbReference>
<dbReference type="PANTHER" id="PTHR42760">
    <property type="entry name" value="SHORT-CHAIN DEHYDROGENASES/REDUCTASES FAMILY MEMBER"/>
    <property type="match status" value="1"/>
</dbReference>
<evidence type="ECO:0000256" key="2">
    <source>
        <dbReference type="ARBA" id="ARBA00023002"/>
    </source>
</evidence>
<proteinExistence type="inferred from homology"/>
<sequence length="252" mass="27005">MDKKVTIITGGSRGVGADLAKLCAEKGWNMTITCSNSIDDAKNVAQECEKLGSEVLVLQADVSLDNDCEETVSKTIEKWGRLDSLVNNAGKTKFNPHHNLEGLSSDDFIDLYSTNTVGPYQMIKYAKDHLMKAESPSIVNIASIAGVMGIGSSVAYAASKGALINMTKSLARALGPIRINAICPGFIQGDWLRGGLGDEAYELTKKSIEDMAPLSLTCTPRQVAETTFHFMTESVTVTGETLILDGGMHLGR</sequence>
<dbReference type="PROSITE" id="PS00061">
    <property type="entry name" value="ADH_SHORT"/>
    <property type="match status" value="1"/>
</dbReference>
<dbReference type="CDD" id="cd05233">
    <property type="entry name" value="SDR_c"/>
    <property type="match status" value="1"/>
</dbReference>
<dbReference type="InterPro" id="IPR020904">
    <property type="entry name" value="Sc_DH/Rdtase_CS"/>
</dbReference>
<dbReference type="Gene3D" id="3.40.50.720">
    <property type="entry name" value="NAD(P)-binding Rossmann-like Domain"/>
    <property type="match status" value="1"/>
</dbReference>
<dbReference type="PANTHER" id="PTHR42760:SF133">
    <property type="entry name" value="3-OXOACYL-[ACYL-CARRIER-PROTEIN] REDUCTASE"/>
    <property type="match status" value="1"/>
</dbReference>
<dbReference type="EMBL" id="DQ077554">
    <property type="protein sequence ID" value="AAY82680.1"/>
    <property type="molecule type" value="Genomic_DNA"/>
</dbReference>
<protein>
    <submittedName>
        <fullName evidence="3">Predicted oxidoreductase</fullName>
    </submittedName>
</protein>
<comment type="similarity">
    <text evidence="1">Belongs to the short-chain dehydrogenases/reductases (SDR) family.</text>
</comment>
<dbReference type="InterPro" id="IPR036291">
    <property type="entry name" value="NAD(P)-bd_dom_sf"/>
</dbReference>
<accession>Q4PK15</accession>
<dbReference type="PRINTS" id="PR00080">
    <property type="entry name" value="SDRFAMILY"/>
</dbReference>
<name>Q4PK15_9BACT</name>
<reference evidence="3" key="1">
    <citation type="journal article" date="2005" name="PLoS Biol.">
        <title>New insights into metabolic properties of marine bacteria encoding proteorhodopsins.</title>
        <authorList>
            <person name="Sabehi G."/>
            <person name="Loy A."/>
            <person name="Jung K.H."/>
            <person name="Partha R."/>
            <person name="Spudich J.L."/>
            <person name="Isaacson T."/>
            <person name="Hirschberg J."/>
            <person name="Wagner M."/>
            <person name="Beja O."/>
        </authorList>
    </citation>
    <scope>NUCLEOTIDE SEQUENCE</scope>
</reference>
<dbReference type="InterPro" id="IPR002347">
    <property type="entry name" value="SDR_fam"/>
</dbReference>
<dbReference type="GO" id="GO:0016616">
    <property type="term" value="F:oxidoreductase activity, acting on the CH-OH group of donors, NAD or NADP as acceptor"/>
    <property type="evidence" value="ECO:0007669"/>
    <property type="project" value="TreeGrafter"/>
</dbReference>
<keyword evidence="2" id="KW-0560">Oxidoreductase</keyword>
<evidence type="ECO:0000256" key="1">
    <source>
        <dbReference type="ARBA" id="ARBA00006484"/>
    </source>
</evidence>
<organism evidence="3">
    <name type="scientific">uncultured bacterium MedeBAC49C08</name>
    <dbReference type="NCBI Taxonomy" id="332274"/>
    <lineage>
        <taxon>Bacteria</taxon>
        <taxon>environmental samples</taxon>
    </lineage>
</organism>
<dbReference type="FunFam" id="3.40.50.720:FF:000084">
    <property type="entry name" value="Short-chain dehydrogenase reductase"/>
    <property type="match status" value="1"/>
</dbReference>
<dbReference type="PRINTS" id="PR00081">
    <property type="entry name" value="GDHRDH"/>
</dbReference>
<dbReference type="AlphaFoldDB" id="Q4PK15"/>